<proteinExistence type="predicted"/>
<dbReference type="EMBL" id="CAJVCH010009564">
    <property type="protein sequence ID" value="CAG7667357.1"/>
    <property type="molecule type" value="Genomic_DNA"/>
</dbReference>
<protein>
    <submittedName>
        <fullName evidence="1">Uncharacterized protein</fullName>
    </submittedName>
</protein>
<dbReference type="Proteomes" id="UP000708208">
    <property type="component" value="Unassembled WGS sequence"/>
</dbReference>
<evidence type="ECO:0000313" key="2">
    <source>
        <dbReference type="Proteomes" id="UP000708208"/>
    </source>
</evidence>
<feature type="non-terminal residue" evidence="1">
    <location>
        <position position="1"/>
    </location>
</feature>
<gene>
    <name evidence="1" type="ORF">AFUS01_LOCUS1713</name>
</gene>
<keyword evidence="2" id="KW-1185">Reference proteome</keyword>
<comment type="caution">
    <text evidence="1">The sequence shown here is derived from an EMBL/GenBank/DDBJ whole genome shotgun (WGS) entry which is preliminary data.</text>
</comment>
<reference evidence="1" key="1">
    <citation type="submission" date="2021-06" db="EMBL/GenBank/DDBJ databases">
        <authorList>
            <person name="Hodson N. C."/>
            <person name="Mongue J. A."/>
            <person name="Jaron S. K."/>
        </authorList>
    </citation>
    <scope>NUCLEOTIDE SEQUENCE</scope>
</reference>
<sequence length="70" mass="7692">FSYSTLPSCNVSVSVGCVSGVCPGLEILEHAEFQTPTRSTTITYLGSLTNAWNETTRNIWALEKNIRVNL</sequence>
<organism evidence="1 2">
    <name type="scientific">Allacma fusca</name>
    <dbReference type="NCBI Taxonomy" id="39272"/>
    <lineage>
        <taxon>Eukaryota</taxon>
        <taxon>Metazoa</taxon>
        <taxon>Ecdysozoa</taxon>
        <taxon>Arthropoda</taxon>
        <taxon>Hexapoda</taxon>
        <taxon>Collembola</taxon>
        <taxon>Symphypleona</taxon>
        <taxon>Sminthuridae</taxon>
        <taxon>Allacma</taxon>
    </lineage>
</organism>
<dbReference type="AlphaFoldDB" id="A0A8J2J2K3"/>
<accession>A0A8J2J2K3</accession>
<evidence type="ECO:0000313" key="1">
    <source>
        <dbReference type="EMBL" id="CAG7667357.1"/>
    </source>
</evidence>
<name>A0A8J2J2K3_9HEXA</name>